<dbReference type="InterPro" id="IPR004089">
    <property type="entry name" value="MCPsignal_dom"/>
</dbReference>
<dbReference type="InterPro" id="IPR046342">
    <property type="entry name" value="CBS_dom_sf"/>
</dbReference>
<organism evidence="7 8">
    <name type="scientific">Sphingomonas pokkalii</name>
    <dbReference type="NCBI Taxonomy" id="2175090"/>
    <lineage>
        <taxon>Bacteria</taxon>
        <taxon>Pseudomonadati</taxon>
        <taxon>Pseudomonadota</taxon>
        <taxon>Alphaproteobacteria</taxon>
        <taxon>Sphingomonadales</taxon>
        <taxon>Sphingomonadaceae</taxon>
        <taxon>Sphingomonas</taxon>
    </lineage>
</organism>
<sequence length="435" mass="45634">MSTLPAHHCRLLDWLTPAERNPPSLALDAPLAQAVRHFEEEADLRLLPVVDGVNRPTGAIFEKDVRRLLLNPFGHALLRNPAYGRRVDALIRPCPVADLDGPERSILDVYAAENGQEGMILTRKGRLFAVISNRRLIRLAADEQLHDAERQMARARRIEAASERIEAEIAALADQLRGLAAGLRGGATATADRAAINSAAANALAAALAQRRDNLAVIARETDALAATLDAIGRDTVTARASTAEAVQLVDDSRARIVELDAFAQTIGTVTSVIGGIAGQVNLLALNAAIEAARAGPAGAGFTVVAHEVKLLAGQAGRAAENVGAQVAAIRAAVDRVTANHERVEAAIAAIAALTRNVECAVREQHIATHTIAQNVAESVESTDAVQGDITRVGESASAAAHNATSIAQLSADLLDGAEQLSAGIHRFLSELHAA</sequence>
<dbReference type="RefSeq" id="WP_116469840.1">
    <property type="nucleotide sequence ID" value="NZ_QENQ01000001.1"/>
</dbReference>
<dbReference type="InterPro" id="IPR000644">
    <property type="entry name" value="CBS_dom"/>
</dbReference>
<dbReference type="SUPFAM" id="SSF58104">
    <property type="entry name" value="Methyl-accepting chemotaxis protein (MCP) signaling domain"/>
    <property type="match status" value="1"/>
</dbReference>
<dbReference type="OrthoDB" id="7441210at2"/>
<evidence type="ECO:0000256" key="2">
    <source>
        <dbReference type="PROSITE-ProRule" id="PRU00284"/>
    </source>
</evidence>
<dbReference type="Pfam" id="PF00015">
    <property type="entry name" value="MCPsignal"/>
    <property type="match status" value="1"/>
</dbReference>
<dbReference type="PROSITE" id="PS51371">
    <property type="entry name" value="CBS"/>
    <property type="match status" value="1"/>
</dbReference>
<keyword evidence="3" id="KW-0129">CBS domain</keyword>
<accession>A0A2U0SGE2</accession>
<feature type="domain" description="CBS" evidence="6">
    <location>
        <begin position="15"/>
        <end position="77"/>
    </location>
</feature>
<name>A0A2U0SGE2_9SPHN</name>
<dbReference type="Pfam" id="PF00571">
    <property type="entry name" value="CBS"/>
    <property type="match status" value="1"/>
</dbReference>
<feature type="coiled-coil region" evidence="4">
    <location>
        <begin position="138"/>
        <end position="175"/>
    </location>
</feature>
<comment type="caution">
    <text evidence="7">The sequence shown here is derived from an EMBL/GenBank/DDBJ whole genome shotgun (WGS) entry which is preliminary data.</text>
</comment>
<feature type="domain" description="Methyl-accepting transducer" evidence="5">
    <location>
        <begin position="165"/>
        <end position="404"/>
    </location>
</feature>
<dbReference type="EMBL" id="QENQ01000001">
    <property type="protein sequence ID" value="PVX30428.1"/>
    <property type="molecule type" value="Genomic_DNA"/>
</dbReference>
<dbReference type="AlphaFoldDB" id="A0A2U0SGE2"/>
<gene>
    <name evidence="7" type="ORF">DD559_14640</name>
</gene>
<evidence type="ECO:0000256" key="4">
    <source>
        <dbReference type="SAM" id="Coils"/>
    </source>
</evidence>
<dbReference type="GO" id="GO:0007165">
    <property type="term" value="P:signal transduction"/>
    <property type="evidence" value="ECO:0007669"/>
    <property type="project" value="UniProtKB-KW"/>
</dbReference>
<evidence type="ECO:0000256" key="1">
    <source>
        <dbReference type="ARBA" id="ARBA00023224"/>
    </source>
</evidence>
<dbReference type="PANTHER" id="PTHR32089">
    <property type="entry name" value="METHYL-ACCEPTING CHEMOTAXIS PROTEIN MCPB"/>
    <property type="match status" value="1"/>
</dbReference>
<evidence type="ECO:0000259" key="6">
    <source>
        <dbReference type="PROSITE" id="PS51371"/>
    </source>
</evidence>
<keyword evidence="8" id="KW-1185">Reference proteome</keyword>
<proteinExistence type="predicted"/>
<evidence type="ECO:0000313" key="7">
    <source>
        <dbReference type="EMBL" id="PVX30428.1"/>
    </source>
</evidence>
<keyword evidence="1 2" id="KW-0807">Transducer</keyword>
<dbReference type="PANTHER" id="PTHR32089:SF112">
    <property type="entry name" value="LYSOZYME-LIKE PROTEIN-RELATED"/>
    <property type="match status" value="1"/>
</dbReference>
<dbReference type="SMART" id="SM00283">
    <property type="entry name" value="MA"/>
    <property type="match status" value="1"/>
</dbReference>
<reference evidence="7 8" key="1">
    <citation type="submission" date="2018-05" db="EMBL/GenBank/DDBJ databases">
        <title>Description of Sphingomonas pokkalii sp nov, isolated from the rhizosphere of saline tolerant pokkali rice and its draft genome analysis.</title>
        <authorList>
            <person name="Menon R."/>
            <person name="Kumari S."/>
            <person name="Rameshkumar N."/>
        </authorList>
    </citation>
    <scope>NUCLEOTIDE SEQUENCE [LARGE SCALE GENOMIC DNA]</scope>
    <source>
        <strain evidence="7 8">L3B27</strain>
    </source>
</reference>
<protein>
    <submittedName>
        <fullName evidence="7">Chemotaxis protein</fullName>
    </submittedName>
</protein>
<dbReference type="Proteomes" id="UP000245890">
    <property type="component" value="Unassembled WGS sequence"/>
</dbReference>
<dbReference type="SUPFAM" id="SSF54631">
    <property type="entry name" value="CBS-domain pair"/>
    <property type="match status" value="1"/>
</dbReference>
<dbReference type="Gene3D" id="1.10.287.950">
    <property type="entry name" value="Methyl-accepting chemotaxis protein"/>
    <property type="match status" value="1"/>
</dbReference>
<dbReference type="PROSITE" id="PS50111">
    <property type="entry name" value="CHEMOTAXIS_TRANSDUC_2"/>
    <property type="match status" value="1"/>
</dbReference>
<evidence type="ECO:0000313" key="8">
    <source>
        <dbReference type="Proteomes" id="UP000245890"/>
    </source>
</evidence>
<evidence type="ECO:0000259" key="5">
    <source>
        <dbReference type="PROSITE" id="PS50111"/>
    </source>
</evidence>
<evidence type="ECO:0000256" key="3">
    <source>
        <dbReference type="PROSITE-ProRule" id="PRU00703"/>
    </source>
</evidence>
<dbReference type="GO" id="GO:0016020">
    <property type="term" value="C:membrane"/>
    <property type="evidence" value="ECO:0007669"/>
    <property type="project" value="InterPro"/>
</dbReference>
<keyword evidence="4" id="KW-0175">Coiled coil</keyword>